<evidence type="ECO:0000313" key="1">
    <source>
        <dbReference type="EMBL" id="CUV27140.1"/>
    </source>
</evidence>
<dbReference type="GO" id="GO:0003676">
    <property type="term" value="F:nucleic acid binding"/>
    <property type="evidence" value="ECO:0007669"/>
    <property type="project" value="InterPro"/>
</dbReference>
<evidence type="ECO:0008006" key="2">
    <source>
        <dbReference type="Google" id="ProtNLM"/>
    </source>
</evidence>
<proteinExistence type="predicted"/>
<dbReference type="InterPro" id="IPR012337">
    <property type="entry name" value="RNaseH-like_sf"/>
</dbReference>
<accession>A0A0S4UXV5</accession>
<dbReference type="AlphaFoldDB" id="A0A0S4UXV5"/>
<gene>
    <name evidence="1" type="ORF">RUN1985_v1_30055</name>
</gene>
<dbReference type="Gene3D" id="3.30.420.10">
    <property type="entry name" value="Ribonuclease H-like superfamily/Ribonuclease H"/>
    <property type="match status" value="1"/>
</dbReference>
<reference evidence="1" key="1">
    <citation type="submission" date="2015-10" db="EMBL/GenBank/DDBJ databases">
        <authorList>
            <person name="Gilbert D.G."/>
        </authorList>
    </citation>
    <scope>NUCLEOTIDE SEQUENCE</scope>
    <source>
        <strain evidence="1">Phyl III-seqv23</strain>
    </source>
</reference>
<sequence>MNELDIEHDMNVCGTPGQLVVDNGPETKGGRIQNLDRLGAHVKHCRARAGQQKALIERLNYSIRTETTGSARGNSPPNLDDL</sequence>
<name>A0A0S4UXV5_RALSL</name>
<dbReference type="SUPFAM" id="SSF53098">
    <property type="entry name" value="Ribonuclease H-like"/>
    <property type="match status" value="1"/>
</dbReference>
<dbReference type="InterPro" id="IPR036397">
    <property type="entry name" value="RNaseH_sf"/>
</dbReference>
<dbReference type="EMBL" id="LN899824">
    <property type="protein sequence ID" value="CUV27140.1"/>
    <property type="molecule type" value="Genomic_DNA"/>
</dbReference>
<organism evidence="1">
    <name type="scientific">Ralstonia solanacearum</name>
    <name type="common">Pseudomonas solanacearum</name>
    <dbReference type="NCBI Taxonomy" id="305"/>
    <lineage>
        <taxon>Bacteria</taxon>
        <taxon>Pseudomonadati</taxon>
        <taxon>Pseudomonadota</taxon>
        <taxon>Betaproteobacteria</taxon>
        <taxon>Burkholderiales</taxon>
        <taxon>Burkholderiaceae</taxon>
        <taxon>Ralstonia</taxon>
        <taxon>Ralstonia solanacearum species complex</taxon>
    </lineage>
</organism>
<protein>
    <recommendedName>
        <fullName evidence="2">Transposase</fullName>
    </recommendedName>
</protein>